<dbReference type="AlphaFoldDB" id="A0A2A6BVL7"/>
<reference evidence="3" key="1">
    <citation type="journal article" date="2008" name="Nat. Genet.">
        <title>The Pristionchus pacificus genome provides a unique perspective on nematode lifestyle and parasitism.</title>
        <authorList>
            <person name="Dieterich C."/>
            <person name="Clifton S.W."/>
            <person name="Schuster L.N."/>
            <person name="Chinwalla A."/>
            <person name="Delehaunty K."/>
            <person name="Dinkelacker I."/>
            <person name="Fulton L."/>
            <person name="Fulton R."/>
            <person name="Godfrey J."/>
            <person name="Minx P."/>
            <person name="Mitreva M."/>
            <person name="Roeseler W."/>
            <person name="Tian H."/>
            <person name="Witte H."/>
            <person name="Yang S.P."/>
            <person name="Wilson R.K."/>
            <person name="Sommer R.J."/>
        </authorList>
    </citation>
    <scope>NUCLEOTIDE SEQUENCE [LARGE SCALE GENOMIC DNA]</scope>
    <source>
        <strain evidence="3">PS312</strain>
    </source>
</reference>
<gene>
    <name evidence="2" type="primary">WBGene00095786</name>
</gene>
<feature type="region of interest" description="Disordered" evidence="1">
    <location>
        <begin position="1"/>
        <end position="48"/>
    </location>
</feature>
<protein>
    <submittedName>
        <fullName evidence="2">Uncharacterized protein</fullName>
    </submittedName>
</protein>
<sequence length="142" mass="15732">MDPNFKKEISLTSSTAEIGMSEAAKRQTTERESGRWEEGGETAPILLSSSRRATSAAISASILSTSASRVAASAITQTRTAKRCVWQQSTRGKEKRKWRKNSREDLVADPEQEGAGGGRRMVFCHLKRDLSRHHTTDQPDEI</sequence>
<evidence type="ECO:0000313" key="3">
    <source>
        <dbReference type="Proteomes" id="UP000005239"/>
    </source>
</evidence>
<accession>A0A8R1Y725</accession>
<name>A0A2A6BVL7_PRIPA</name>
<feature type="region of interest" description="Disordered" evidence="1">
    <location>
        <begin position="86"/>
        <end position="120"/>
    </location>
</feature>
<feature type="compositionally biased region" description="Basic and acidic residues" evidence="1">
    <location>
        <begin position="23"/>
        <end position="38"/>
    </location>
</feature>
<dbReference type="EnsemblMetazoa" id="PPA06232.1">
    <property type="protein sequence ID" value="PPA06232.1"/>
    <property type="gene ID" value="WBGene00095786"/>
</dbReference>
<reference evidence="2" key="2">
    <citation type="submission" date="2022-06" db="UniProtKB">
        <authorList>
            <consortium name="EnsemblMetazoa"/>
        </authorList>
    </citation>
    <scope>IDENTIFICATION</scope>
    <source>
        <strain evidence="2">PS312</strain>
    </source>
</reference>
<evidence type="ECO:0000256" key="1">
    <source>
        <dbReference type="SAM" id="MobiDB-lite"/>
    </source>
</evidence>
<accession>A0A2A6BVL7</accession>
<proteinExistence type="predicted"/>
<organism evidence="2 3">
    <name type="scientific">Pristionchus pacificus</name>
    <name type="common">Parasitic nematode worm</name>
    <dbReference type="NCBI Taxonomy" id="54126"/>
    <lineage>
        <taxon>Eukaryota</taxon>
        <taxon>Metazoa</taxon>
        <taxon>Ecdysozoa</taxon>
        <taxon>Nematoda</taxon>
        <taxon>Chromadorea</taxon>
        <taxon>Rhabditida</taxon>
        <taxon>Rhabditina</taxon>
        <taxon>Diplogasteromorpha</taxon>
        <taxon>Diplogasteroidea</taxon>
        <taxon>Neodiplogasteridae</taxon>
        <taxon>Pristionchus</taxon>
    </lineage>
</organism>
<dbReference type="Proteomes" id="UP000005239">
    <property type="component" value="Unassembled WGS sequence"/>
</dbReference>
<evidence type="ECO:0000313" key="2">
    <source>
        <dbReference type="EnsemblMetazoa" id="PPA06232.1"/>
    </source>
</evidence>
<keyword evidence="3" id="KW-1185">Reference proteome</keyword>